<proteinExistence type="inferred from homology"/>
<dbReference type="HAMAP" id="MF_01326_B">
    <property type="entry name" value="Ribosomal_uL24_B"/>
    <property type="match status" value="1"/>
</dbReference>
<name>A0A1J5B6A3_9BACT</name>
<keyword evidence="3 5" id="KW-0687">Ribonucleoprotein</keyword>
<dbReference type="InterPro" id="IPR041988">
    <property type="entry name" value="Ribosomal_uL24_KOW"/>
</dbReference>
<dbReference type="InterPro" id="IPR003256">
    <property type="entry name" value="Ribosomal_uL24"/>
</dbReference>
<comment type="similarity">
    <text evidence="1 5 6">Belongs to the universal ribosomal protein uL24 family.</text>
</comment>
<dbReference type="Pfam" id="PF00467">
    <property type="entry name" value="KOW"/>
    <property type="match status" value="1"/>
</dbReference>
<reference evidence="8 9" key="1">
    <citation type="journal article" date="2016" name="Environ. Microbiol.">
        <title>Genomic resolution of a cold subsurface aquifer community provides metabolic insights for novel microbes adapted to high CO concentrations.</title>
        <authorList>
            <person name="Probst A.J."/>
            <person name="Castelle C.J."/>
            <person name="Singh A."/>
            <person name="Brown C.T."/>
            <person name="Anantharaman K."/>
            <person name="Sharon I."/>
            <person name="Hug L.A."/>
            <person name="Burstein D."/>
            <person name="Emerson J.B."/>
            <person name="Thomas B.C."/>
            <person name="Banfield J.F."/>
        </authorList>
    </citation>
    <scope>NUCLEOTIDE SEQUENCE [LARGE SCALE GENOMIC DNA]</scope>
    <source>
        <strain evidence="8">CG2_30_44_31</strain>
    </source>
</reference>
<dbReference type="Gene3D" id="2.30.30.30">
    <property type="match status" value="1"/>
</dbReference>
<dbReference type="CDD" id="cd06089">
    <property type="entry name" value="KOW_RPL26"/>
    <property type="match status" value="1"/>
</dbReference>
<comment type="function">
    <text evidence="5">One of the proteins that surrounds the polypeptide exit tunnel on the outside of the subunit.</text>
</comment>
<dbReference type="SUPFAM" id="SSF50104">
    <property type="entry name" value="Translation proteins SH3-like domain"/>
    <property type="match status" value="1"/>
</dbReference>
<evidence type="ECO:0000256" key="1">
    <source>
        <dbReference type="ARBA" id="ARBA00010618"/>
    </source>
</evidence>
<accession>A0A1J5B6A3</accession>
<comment type="subunit">
    <text evidence="5">Part of the 50S ribosomal subunit.</text>
</comment>
<dbReference type="GO" id="GO:0003735">
    <property type="term" value="F:structural constituent of ribosome"/>
    <property type="evidence" value="ECO:0007669"/>
    <property type="project" value="InterPro"/>
</dbReference>
<evidence type="ECO:0000256" key="5">
    <source>
        <dbReference type="HAMAP-Rule" id="MF_01326"/>
    </source>
</evidence>
<evidence type="ECO:0000256" key="3">
    <source>
        <dbReference type="ARBA" id="ARBA00023274"/>
    </source>
</evidence>
<dbReference type="NCBIfam" id="TIGR01079">
    <property type="entry name" value="rplX_bact"/>
    <property type="match status" value="1"/>
</dbReference>
<evidence type="ECO:0000313" key="8">
    <source>
        <dbReference type="EMBL" id="OIP03506.1"/>
    </source>
</evidence>
<dbReference type="GO" id="GO:0006412">
    <property type="term" value="P:translation"/>
    <property type="evidence" value="ECO:0007669"/>
    <property type="project" value="UniProtKB-UniRule"/>
</dbReference>
<organism evidence="8 9">
    <name type="scientific">Candidatus Beckwithbacteria bacterium CG2_30_44_31</name>
    <dbReference type="NCBI Taxonomy" id="1805035"/>
    <lineage>
        <taxon>Bacteria</taxon>
        <taxon>Candidatus Beckwithiibacteriota</taxon>
    </lineage>
</organism>
<evidence type="ECO:0000259" key="7">
    <source>
        <dbReference type="SMART" id="SM00739"/>
    </source>
</evidence>
<evidence type="ECO:0000256" key="4">
    <source>
        <dbReference type="ARBA" id="ARBA00035206"/>
    </source>
</evidence>
<dbReference type="Pfam" id="PF17136">
    <property type="entry name" value="ribosomal_L24"/>
    <property type="match status" value="1"/>
</dbReference>
<evidence type="ECO:0000256" key="2">
    <source>
        <dbReference type="ARBA" id="ARBA00022980"/>
    </source>
</evidence>
<feature type="domain" description="KOW" evidence="7">
    <location>
        <begin position="2"/>
        <end position="29"/>
    </location>
</feature>
<dbReference type="GO" id="GO:0019843">
    <property type="term" value="F:rRNA binding"/>
    <property type="evidence" value="ECO:0007669"/>
    <property type="project" value="UniProtKB-UniRule"/>
</dbReference>
<dbReference type="InterPro" id="IPR008991">
    <property type="entry name" value="Translation_prot_SH3-like_sf"/>
</dbReference>
<gene>
    <name evidence="5" type="primary">rplX</name>
    <name evidence="8" type="ORF">AUK18_01905</name>
</gene>
<dbReference type="InterPro" id="IPR005825">
    <property type="entry name" value="Ribosomal_uL24_CS"/>
</dbReference>
<sequence length="101" mass="11159">MKFRLNDTVKIILGKDRGKTGKIEAILAKADQVVVAGANMYKKHTKKQGDKQPGGILDLARPLALSKIALICPHCHLQTRIGFQGAKKKKVRICKKCQKPL</sequence>
<dbReference type="InterPro" id="IPR014722">
    <property type="entry name" value="Rib_uL2_dom2"/>
</dbReference>
<evidence type="ECO:0000313" key="9">
    <source>
        <dbReference type="Proteomes" id="UP000183605"/>
    </source>
</evidence>
<dbReference type="InterPro" id="IPR057264">
    <property type="entry name" value="Ribosomal_uL24_C"/>
</dbReference>
<dbReference type="PANTHER" id="PTHR12903">
    <property type="entry name" value="MITOCHONDRIAL RIBOSOMAL PROTEIN L24"/>
    <property type="match status" value="1"/>
</dbReference>
<keyword evidence="5" id="KW-0694">RNA-binding</keyword>
<protein>
    <recommendedName>
        <fullName evidence="4 5">Large ribosomal subunit protein uL24</fullName>
    </recommendedName>
</protein>
<dbReference type="Proteomes" id="UP000183605">
    <property type="component" value="Unassembled WGS sequence"/>
</dbReference>
<dbReference type="GO" id="GO:1990904">
    <property type="term" value="C:ribonucleoprotein complex"/>
    <property type="evidence" value="ECO:0007669"/>
    <property type="project" value="UniProtKB-KW"/>
</dbReference>
<dbReference type="EMBL" id="MNXQ01000035">
    <property type="protein sequence ID" value="OIP03506.1"/>
    <property type="molecule type" value="Genomic_DNA"/>
</dbReference>
<dbReference type="AlphaFoldDB" id="A0A1J5B6A3"/>
<dbReference type="PROSITE" id="PS01108">
    <property type="entry name" value="RIBOSOMAL_L24"/>
    <property type="match status" value="1"/>
</dbReference>
<comment type="caution">
    <text evidence="8">The sequence shown here is derived from an EMBL/GenBank/DDBJ whole genome shotgun (WGS) entry which is preliminary data.</text>
</comment>
<dbReference type="InterPro" id="IPR005824">
    <property type="entry name" value="KOW"/>
</dbReference>
<keyword evidence="2 5" id="KW-0689">Ribosomal protein</keyword>
<evidence type="ECO:0000256" key="6">
    <source>
        <dbReference type="RuleBase" id="RU003477"/>
    </source>
</evidence>
<comment type="function">
    <text evidence="5">One of two assembly initiator proteins, it binds directly to the 5'-end of the 23S rRNA, where it nucleates assembly of the 50S subunit.</text>
</comment>
<dbReference type="GO" id="GO:0005840">
    <property type="term" value="C:ribosome"/>
    <property type="evidence" value="ECO:0007669"/>
    <property type="project" value="UniProtKB-KW"/>
</dbReference>
<keyword evidence="5" id="KW-0699">rRNA-binding</keyword>
<dbReference type="SMART" id="SM00739">
    <property type="entry name" value="KOW"/>
    <property type="match status" value="1"/>
</dbReference>